<reference evidence="1 2" key="1">
    <citation type="submission" date="2015-07" db="EMBL/GenBank/DDBJ databases">
        <authorList>
            <consortium name="Consortium for Microbial Forensics and Genomics (microFORGE)"/>
            <person name="Knight B.M."/>
            <person name="Roberts D.P."/>
            <person name="Lin D."/>
            <person name="Hari K."/>
            <person name="Fletcher J."/>
            <person name="Melcher U."/>
            <person name="Blagden T."/>
            <person name="Winegar R.A."/>
        </authorList>
    </citation>
    <scope>NUCLEOTIDE SEQUENCE [LARGE SCALE GENOMIC DNA]</scope>
    <source>
        <strain evidence="1 2">X11-5A</strain>
    </source>
</reference>
<sequence length="74" mass="8211">MDAYGRACAAIRCSSLPSPIALQAHSAYEILPTLIRPVRKACLNPSWRHGMLHRDRTRLAELLRSCAVSRPLNG</sequence>
<accession>A0AAP0ZHY1</accession>
<gene>
    <name evidence="1" type="ORF">ADT25_20005</name>
</gene>
<reference evidence="1 2" key="2">
    <citation type="submission" date="2015-09" db="EMBL/GenBank/DDBJ databases">
        <title>Draft genome sequence of Xanthomonas oryzae pv. USA str. X11-5A.</title>
        <authorList>
            <person name="Knight B.M."/>
            <person name="Roberts D.P."/>
            <person name="Lin D."/>
            <person name="Hari K."/>
            <person name="Fletcher J."/>
            <person name="Melcher U."/>
            <person name="Blagden T."/>
            <person name="Winegar R.A."/>
        </authorList>
    </citation>
    <scope>NUCLEOTIDE SEQUENCE [LARGE SCALE GENOMIC DNA]</scope>
    <source>
        <strain evidence="1 2">X11-5A</strain>
    </source>
</reference>
<proteinExistence type="predicted"/>
<organism evidence="1 2">
    <name type="scientific">Xanthomonas oryzae</name>
    <dbReference type="NCBI Taxonomy" id="347"/>
    <lineage>
        <taxon>Bacteria</taxon>
        <taxon>Pseudomonadati</taxon>
        <taxon>Pseudomonadota</taxon>
        <taxon>Gammaproteobacteria</taxon>
        <taxon>Lysobacterales</taxon>
        <taxon>Lysobacteraceae</taxon>
        <taxon>Xanthomonas</taxon>
    </lineage>
</organism>
<protein>
    <submittedName>
        <fullName evidence="1">Uncharacterized protein</fullName>
    </submittedName>
</protein>
<dbReference type="Proteomes" id="UP000036790">
    <property type="component" value="Unassembled WGS sequence"/>
</dbReference>
<evidence type="ECO:0000313" key="2">
    <source>
        <dbReference type="Proteomes" id="UP000036790"/>
    </source>
</evidence>
<dbReference type="EMBL" id="LHUJ01000338">
    <property type="protein sequence ID" value="KOR40149.1"/>
    <property type="molecule type" value="Genomic_DNA"/>
</dbReference>
<name>A0AAP0ZHY1_9XANT</name>
<evidence type="ECO:0000313" key="1">
    <source>
        <dbReference type="EMBL" id="KOR40149.1"/>
    </source>
</evidence>
<comment type="caution">
    <text evidence="1">The sequence shown here is derived from an EMBL/GenBank/DDBJ whole genome shotgun (WGS) entry which is preliminary data.</text>
</comment>
<dbReference type="AlphaFoldDB" id="A0AAP0ZHY1"/>